<protein>
    <submittedName>
        <fullName evidence="2">Uncharacterized protein</fullName>
    </submittedName>
</protein>
<reference evidence="3" key="1">
    <citation type="submission" date="2016-10" db="EMBL/GenBank/DDBJ databases">
        <authorList>
            <person name="Varghese N."/>
            <person name="Submissions S."/>
        </authorList>
    </citation>
    <scope>NUCLEOTIDE SEQUENCE [LARGE SCALE GENOMIC DNA]</scope>
    <source>
        <strain evidence="3">IBRC-M10078</strain>
    </source>
</reference>
<gene>
    <name evidence="2" type="ORF">SAMN05216565_1291</name>
</gene>
<dbReference type="AlphaFoldDB" id="A0A1H0X3B8"/>
<evidence type="ECO:0000256" key="1">
    <source>
        <dbReference type="SAM" id="Phobius"/>
    </source>
</evidence>
<dbReference type="RefSeq" id="WP_090859980.1">
    <property type="nucleotide sequence ID" value="NZ_FNJU01000029.1"/>
</dbReference>
<keyword evidence="1" id="KW-0812">Transmembrane</keyword>
<name>A0A1H0X3B8_9BACI</name>
<dbReference type="OrthoDB" id="1681403at2"/>
<evidence type="ECO:0000313" key="2">
    <source>
        <dbReference type="EMBL" id="SDP97412.1"/>
    </source>
</evidence>
<evidence type="ECO:0000313" key="3">
    <source>
        <dbReference type="Proteomes" id="UP000199159"/>
    </source>
</evidence>
<accession>A0A1H0X3B8</accession>
<dbReference type="EMBL" id="FNJU01000029">
    <property type="protein sequence ID" value="SDP97412.1"/>
    <property type="molecule type" value="Genomic_DNA"/>
</dbReference>
<feature type="transmembrane region" description="Helical" evidence="1">
    <location>
        <begin position="31"/>
        <end position="48"/>
    </location>
</feature>
<keyword evidence="1" id="KW-1133">Transmembrane helix</keyword>
<organism evidence="2 3">
    <name type="scientific">Litchfieldia salsa</name>
    <dbReference type="NCBI Taxonomy" id="930152"/>
    <lineage>
        <taxon>Bacteria</taxon>
        <taxon>Bacillati</taxon>
        <taxon>Bacillota</taxon>
        <taxon>Bacilli</taxon>
        <taxon>Bacillales</taxon>
        <taxon>Bacillaceae</taxon>
        <taxon>Litchfieldia</taxon>
    </lineage>
</organism>
<feature type="transmembrane region" description="Helical" evidence="1">
    <location>
        <begin position="93"/>
        <end position="109"/>
    </location>
</feature>
<proteinExistence type="predicted"/>
<sequence>MNNYASNNHPRRFRAHVSFLGTTQLYSRNPYVVAWWSAAFSGLGHFMLSKYLSGALLFTWEVLINYQAKINLAMVYTFCGKIELAKETLDTRWMLMYIPVYLFAIWDSYRTAVSMNNVSVLASREDTLFNTFSINPFELNFIEKRVPIMAVLWSVFTPGLGQLYLHQILSGFFFLVWTIIFFYFSHSLEAIQMLFVGNIEGAKSVLDKQWFLFIYSLYGFVIIDSYANTVENNKLFDHEQSRYLVEHYQSREFKVLKGKVVH</sequence>
<keyword evidence="1" id="KW-0472">Membrane</keyword>
<keyword evidence="3" id="KW-1185">Reference proteome</keyword>
<feature type="transmembrane region" description="Helical" evidence="1">
    <location>
        <begin position="163"/>
        <end position="184"/>
    </location>
</feature>
<dbReference type="STRING" id="930152.SAMN05216565_1291"/>
<dbReference type="Proteomes" id="UP000199159">
    <property type="component" value="Unassembled WGS sequence"/>
</dbReference>
<feature type="transmembrane region" description="Helical" evidence="1">
    <location>
        <begin position="210"/>
        <end position="227"/>
    </location>
</feature>